<organism evidence="1 2">
    <name type="scientific">Dokdonia donghaensis DSW-1</name>
    <dbReference type="NCBI Taxonomy" id="1300343"/>
    <lineage>
        <taxon>Bacteria</taxon>
        <taxon>Pseudomonadati</taxon>
        <taxon>Bacteroidota</taxon>
        <taxon>Flavobacteriia</taxon>
        <taxon>Flavobacteriales</taxon>
        <taxon>Flavobacteriaceae</taxon>
        <taxon>Dokdonia</taxon>
    </lineage>
</organism>
<dbReference type="Proteomes" id="UP000030140">
    <property type="component" value="Unassembled WGS sequence"/>
</dbReference>
<keyword evidence="2" id="KW-1185">Reference proteome</keyword>
<gene>
    <name evidence="1" type="ORF">NV36_09655</name>
</gene>
<sequence length="86" mass="9917">MNISVDLTFSPLQDDYEGHIINFIKRLRDSSLTVIENPLATQVYGDYDEVMGLLTVEMKRSFQEVGIGLFYIKMVKTDRSDYVADF</sequence>
<evidence type="ECO:0008006" key="3">
    <source>
        <dbReference type="Google" id="ProtNLM"/>
    </source>
</evidence>
<dbReference type="OrthoDB" id="164222at2"/>
<dbReference type="RefSeq" id="WP_035326637.1">
    <property type="nucleotide sequence ID" value="NZ_CP015125.1"/>
</dbReference>
<dbReference type="InterPro" id="IPR029756">
    <property type="entry name" value="MTH1187/YkoF-like"/>
</dbReference>
<dbReference type="Gene3D" id="3.30.70.930">
    <property type="match status" value="1"/>
</dbReference>
<comment type="caution">
    <text evidence="1">The sequence shown here is derived from an EMBL/GenBank/DDBJ whole genome shotgun (WGS) entry which is preliminary data.</text>
</comment>
<evidence type="ECO:0000313" key="1">
    <source>
        <dbReference type="EMBL" id="KGO07078.1"/>
    </source>
</evidence>
<dbReference type="PATRIC" id="fig|1300343.5.peg.815"/>
<dbReference type="EMBL" id="JSAQ01000001">
    <property type="protein sequence ID" value="KGO07078.1"/>
    <property type="molecule type" value="Genomic_DNA"/>
</dbReference>
<accession>A0A0A2GX03</accession>
<reference evidence="1 2" key="1">
    <citation type="submission" date="2014-10" db="EMBL/GenBank/DDBJ databases">
        <title>Draft genome sequence of the proteorhodopsin-containing marine bacterium Dokdonia donghaensis.</title>
        <authorList>
            <person name="Gomez-Consarnau L."/>
            <person name="Gonzalez J.M."/>
            <person name="Riedel T."/>
            <person name="Jaenicke S."/>
            <person name="Wagner-Doebler I."/>
            <person name="Fuhrman J.A."/>
        </authorList>
    </citation>
    <scope>NUCLEOTIDE SEQUENCE [LARGE SCALE GENOMIC DNA]</scope>
    <source>
        <strain evidence="1 2">DSW-1</strain>
    </source>
</reference>
<dbReference type="KEGG" id="ddo:I597_0803"/>
<proteinExistence type="predicted"/>
<protein>
    <recommendedName>
        <fullName evidence="3">Thiamine-binding protein domain-containing protein</fullName>
    </recommendedName>
</protein>
<dbReference type="SUPFAM" id="SSF89957">
    <property type="entry name" value="MTH1187/YkoF-like"/>
    <property type="match status" value="1"/>
</dbReference>
<dbReference type="AlphaFoldDB" id="A0A0A2GX03"/>
<evidence type="ECO:0000313" key="2">
    <source>
        <dbReference type="Proteomes" id="UP000030140"/>
    </source>
</evidence>
<name>A0A0A2GX03_9FLAO</name>